<gene>
    <name evidence="2" type="ORF">C9I99_21045</name>
</gene>
<dbReference type="Pfam" id="PF11826">
    <property type="entry name" value="RctB_central"/>
    <property type="match status" value="1"/>
</dbReference>
<evidence type="ECO:0000313" key="2">
    <source>
        <dbReference type="EMBL" id="PSU31677.1"/>
    </source>
</evidence>
<organism evidence="2 3">
    <name type="scientific">Photobacterium lutimaris</name>
    <dbReference type="NCBI Taxonomy" id="388278"/>
    <lineage>
        <taxon>Bacteria</taxon>
        <taxon>Pseudomonadati</taxon>
        <taxon>Pseudomonadota</taxon>
        <taxon>Gammaproteobacteria</taxon>
        <taxon>Vibrionales</taxon>
        <taxon>Vibrionaceae</taxon>
        <taxon>Photobacterium</taxon>
    </lineage>
</organism>
<feature type="domain" description="Replication initiator protein RctB central region" evidence="1">
    <location>
        <begin position="185"/>
        <end position="400"/>
    </location>
</feature>
<accession>A0A2T3ITI9</accession>
<dbReference type="InterPro" id="IPR021781">
    <property type="entry name" value="RctB_central_dom"/>
</dbReference>
<keyword evidence="3" id="KW-1185">Reference proteome</keyword>
<protein>
    <recommendedName>
        <fullName evidence="1">Replication initiator protein RctB central region domain-containing protein</fullName>
    </recommendedName>
</protein>
<reference evidence="2 3" key="1">
    <citation type="submission" date="2018-03" db="EMBL/GenBank/DDBJ databases">
        <title>Whole genome sequencing of Histamine producing bacteria.</title>
        <authorList>
            <person name="Butler K."/>
        </authorList>
    </citation>
    <scope>NUCLEOTIDE SEQUENCE [LARGE SCALE GENOMIC DNA]</scope>
    <source>
        <strain evidence="2 3">JCM 13586</strain>
    </source>
</reference>
<dbReference type="AlphaFoldDB" id="A0A2T3ITI9"/>
<comment type="caution">
    <text evidence="2">The sequence shown here is derived from an EMBL/GenBank/DDBJ whole genome shotgun (WGS) entry which is preliminary data.</text>
</comment>
<evidence type="ECO:0000313" key="3">
    <source>
        <dbReference type="Proteomes" id="UP000241222"/>
    </source>
</evidence>
<evidence type="ECO:0000259" key="1">
    <source>
        <dbReference type="Pfam" id="PF11826"/>
    </source>
</evidence>
<dbReference type="Proteomes" id="UP000241222">
    <property type="component" value="Unassembled WGS sequence"/>
</dbReference>
<proteinExistence type="predicted"/>
<sequence>MDIELTDIELPATLNKSRRFSIYLFDGTERELNETLQNIDLNSKELTVVQHLILASDTNKVLNGADVSKVIGDQYDIPSPSLSRIIKGLVEKKGVLTKNPVLDNGVLRKQCYCYKLRSKREIASDFTQRELSKGKRGNSKETRETLKKSFAEKGHSLEVVNGTDSYQISTYPYARALFPAEFMSLAPTSRNKENYAHKKFVVGTGKNSYSYVIECKAHSQVPTQQALLTMMDIIKLSLAYNAKMLHTGRFKTAYEDPELPVLITQILAVKGITDSGPARKKIDDHIEELQFARWVWSELEGKPNKKRMEGLIDSDDFIFIDRLKRSNDYAATYENGKVKQDSPPSAYFITLSRRIIDNLMGKHNEGEGSDGVNQWLFVIPKEIVNGDPLLFSLYLTLREMKLDTQTYDFTELKRLMFFSGGAQSLRKQLHQKLSSTYKPENPLSLEIEDKVQSFDFNLCGYYLRFGTTEGCDTLTIYCKKQEMVIMAGSKWNPDLDNNTPTIAHPLSKYISKEQVAIDSIVTEMKARCTTATRRKVLYRNFIMSDDFDFSFILTAYMTDIQVNHLASLFNEYVGFAEEDSFRALKMIQKELKPISAGGVQITSEELDHFTNYMSNTHGQVITPQEVMELAKNFREKSLREWKSGQYDRIVESVFKNLPRIQSIMSQPESL</sequence>
<name>A0A2T3ITI9_9GAMM</name>
<dbReference type="EMBL" id="PYMH01000013">
    <property type="protein sequence ID" value="PSU31677.1"/>
    <property type="molecule type" value="Genomic_DNA"/>
</dbReference>